<dbReference type="PANTHER" id="PTHR14000">
    <property type="entry name" value="FINGER CCCH DOMAIN PROTEIN, PUTATIVE (DUF3755)-RELATED"/>
    <property type="match status" value="1"/>
</dbReference>
<comment type="caution">
    <text evidence="1">The sequence shown here is derived from an EMBL/GenBank/DDBJ whole genome shotgun (WGS) entry which is preliminary data.</text>
</comment>
<dbReference type="Gene3D" id="1.10.10.60">
    <property type="entry name" value="Homeodomain-like"/>
    <property type="match status" value="1"/>
</dbReference>
<dbReference type="AlphaFoldDB" id="A0A9D5CI66"/>
<protein>
    <recommendedName>
        <fullName evidence="3">Myb-like domain-containing protein</fullName>
    </recommendedName>
</protein>
<evidence type="ECO:0000313" key="1">
    <source>
        <dbReference type="EMBL" id="KAJ0973032.1"/>
    </source>
</evidence>
<dbReference type="CDD" id="cd00167">
    <property type="entry name" value="SANT"/>
    <property type="match status" value="1"/>
</dbReference>
<accession>A0A9D5CI66</accession>
<dbReference type="OrthoDB" id="19768at2759"/>
<dbReference type="InterPro" id="IPR001005">
    <property type="entry name" value="SANT/Myb"/>
</dbReference>
<keyword evidence="2" id="KW-1185">Reference proteome</keyword>
<dbReference type="EMBL" id="JAGGNH010000005">
    <property type="protein sequence ID" value="KAJ0973032.1"/>
    <property type="molecule type" value="Genomic_DNA"/>
</dbReference>
<reference evidence="1" key="2">
    <citation type="journal article" date="2022" name="Hortic Res">
        <title>The genome of Dioscorea zingiberensis sheds light on the biosynthesis, origin and evolution of the medicinally important diosgenin saponins.</title>
        <authorList>
            <person name="Li Y."/>
            <person name="Tan C."/>
            <person name="Li Z."/>
            <person name="Guo J."/>
            <person name="Li S."/>
            <person name="Chen X."/>
            <person name="Wang C."/>
            <person name="Dai X."/>
            <person name="Yang H."/>
            <person name="Song W."/>
            <person name="Hou L."/>
            <person name="Xu J."/>
            <person name="Tong Z."/>
            <person name="Xu A."/>
            <person name="Yuan X."/>
            <person name="Wang W."/>
            <person name="Yang Q."/>
            <person name="Chen L."/>
            <person name="Sun Z."/>
            <person name="Wang K."/>
            <person name="Pan B."/>
            <person name="Chen J."/>
            <person name="Bao Y."/>
            <person name="Liu F."/>
            <person name="Qi X."/>
            <person name="Gang D.R."/>
            <person name="Wen J."/>
            <person name="Li J."/>
        </authorList>
    </citation>
    <scope>NUCLEOTIDE SEQUENCE</scope>
    <source>
        <strain evidence="1">Dzin_1.0</strain>
    </source>
</reference>
<dbReference type="PANTHER" id="PTHR14000:SF1">
    <property type="entry name" value="HISTONE H2A DEUBIQUITINASE (DUF3755)"/>
    <property type="match status" value="1"/>
</dbReference>
<evidence type="ECO:0000313" key="2">
    <source>
        <dbReference type="Proteomes" id="UP001085076"/>
    </source>
</evidence>
<proteinExistence type="predicted"/>
<gene>
    <name evidence="1" type="ORF">J5N97_020991</name>
</gene>
<reference evidence="1" key="1">
    <citation type="submission" date="2021-03" db="EMBL/GenBank/DDBJ databases">
        <authorList>
            <person name="Li Z."/>
            <person name="Yang C."/>
        </authorList>
    </citation>
    <scope>NUCLEOTIDE SEQUENCE</scope>
    <source>
        <strain evidence="1">Dzin_1.0</strain>
        <tissue evidence="1">Leaf</tissue>
    </source>
</reference>
<dbReference type="Proteomes" id="UP001085076">
    <property type="component" value="Miscellaneous, Linkage group lg05"/>
</dbReference>
<sequence>MAVVGSSAGGWQGLQPQPSPVVVWTAEEQEILQQGLIKYCMDSGFDLYARIAADLQGKSIRDVAMRCKWMTRRARYPSISPYAPPVVPMHDNDVNAIDGHIGSLLDTNKQLFSRIEANLSQSNPMENISLLTAALCNILEIKARYEESLITNNMPMPALPVTLENYLVDFVVGMASAQYPIPPH</sequence>
<name>A0A9D5CI66_9LILI</name>
<evidence type="ECO:0008006" key="3">
    <source>
        <dbReference type="Google" id="ProtNLM"/>
    </source>
</evidence>
<organism evidence="1 2">
    <name type="scientific">Dioscorea zingiberensis</name>
    <dbReference type="NCBI Taxonomy" id="325984"/>
    <lineage>
        <taxon>Eukaryota</taxon>
        <taxon>Viridiplantae</taxon>
        <taxon>Streptophyta</taxon>
        <taxon>Embryophyta</taxon>
        <taxon>Tracheophyta</taxon>
        <taxon>Spermatophyta</taxon>
        <taxon>Magnoliopsida</taxon>
        <taxon>Liliopsida</taxon>
        <taxon>Dioscoreales</taxon>
        <taxon>Dioscoreaceae</taxon>
        <taxon>Dioscorea</taxon>
    </lineage>
</organism>